<evidence type="ECO:0000256" key="1">
    <source>
        <dbReference type="SAM" id="SignalP"/>
    </source>
</evidence>
<evidence type="ECO:0000313" key="3">
    <source>
        <dbReference type="Proteomes" id="UP000094313"/>
    </source>
</evidence>
<dbReference type="EMBL" id="CP017141">
    <property type="protein sequence ID" value="AOM76530.1"/>
    <property type="molecule type" value="Genomic_DNA"/>
</dbReference>
<keyword evidence="3" id="KW-1185">Reference proteome</keyword>
<sequence>MNKLKVSTLFFFACLIFLAKGVHAQHYSKDILSHKIIVNQDDCNIVAYVKPTKGLPVETDKYYFWFSGNKIRNTLGGYSKKLLHGDYRAFYPNKNLKELGQFYKGLKTGIWKGWNESGKLKEDYTWNFGKKNGVYHKYDALGRVIETGKYNNDVLDGIQTILVGDSTKTLYYDKGVLTTHKSRPGFIKRIFK</sequence>
<feature type="signal peptide" evidence="1">
    <location>
        <begin position="1"/>
        <end position="24"/>
    </location>
</feature>
<dbReference type="Gene3D" id="3.90.930.1">
    <property type="match status" value="1"/>
</dbReference>
<reference evidence="2 3" key="1">
    <citation type="submission" date="2016-08" db="EMBL/GenBank/DDBJ databases">
        <authorList>
            <person name="Seilhamer J.J."/>
        </authorList>
    </citation>
    <scope>NUCLEOTIDE SEQUENCE [LARGE SCALE GENOMIC DNA]</scope>
    <source>
        <strain evidence="2 3">DX4</strain>
    </source>
</reference>
<dbReference type="RefSeq" id="WP_069378226.1">
    <property type="nucleotide sequence ID" value="NZ_CP017141.1"/>
</dbReference>
<name>A0A1D7QCX1_9SPHI</name>
<dbReference type="SUPFAM" id="SSF82185">
    <property type="entry name" value="Histone H3 K4-specific methyltransferase SET7/9 N-terminal domain"/>
    <property type="match status" value="1"/>
</dbReference>
<dbReference type="AlphaFoldDB" id="A0A1D7QCX1"/>
<accession>A0A1D7QCX1</accession>
<organism evidence="2 3">
    <name type="scientific">Pedobacter steynii</name>
    <dbReference type="NCBI Taxonomy" id="430522"/>
    <lineage>
        <taxon>Bacteria</taxon>
        <taxon>Pseudomonadati</taxon>
        <taxon>Bacteroidota</taxon>
        <taxon>Sphingobacteriia</taxon>
        <taxon>Sphingobacteriales</taxon>
        <taxon>Sphingobacteriaceae</taxon>
        <taxon>Pedobacter</taxon>
    </lineage>
</organism>
<evidence type="ECO:0000313" key="2">
    <source>
        <dbReference type="EMBL" id="AOM76530.1"/>
    </source>
</evidence>
<dbReference type="KEGG" id="psty:BFS30_04795"/>
<dbReference type="OrthoDB" id="703600at2"/>
<gene>
    <name evidence="2" type="ORF">BFS30_04795</name>
</gene>
<dbReference type="Proteomes" id="UP000094313">
    <property type="component" value="Chromosome"/>
</dbReference>
<proteinExistence type="predicted"/>
<feature type="chain" id="PRO_5009098433" description="MORN repeat variant" evidence="1">
    <location>
        <begin position="25"/>
        <end position="192"/>
    </location>
</feature>
<evidence type="ECO:0008006" key="4">
    <source>
        <dbReference type="Google" id="ProtNLM"/>
    </source>
</evidence>
<protein>
    <recommendedName>
        <fullName evidence="4">MORN repeat variant</fullName>
    </recommendedName>
</protein>
<keyword evidence="1" id="KW-0732">Signal</keyword>